<dbReference type="Pfam" id="PF07681">
    <property type="entry name" value="DoxX"/>
    <property type="match status" value="1"/>
</dbReference>
<feature type="transmembrane region" description="Helical" evidence="7">
    <location>
        <begin position="117"/>
        <end position="138"/>
    </location>
</feature>
<evidence type="ECO:0000256" key="2">
    <source>
        <dbReference type="ARBA" id="ARBA00006679"/>
    </source>
</evidence>
<gene>
    <name evidence="8" type="ORF">FHS48_002324</name>
</gene>
<reference evidence="8 9" key="1">
    <citation type="submission" date="2020-08" db="EMBL/GenBank/DDBJ databases">
        <title>Genomic Encyclopedia of Type Strains, Phase IV (KMG-IV): sequencing the most valuable type-strain genomes for metagenomic binning, comparative biology and taxonomic classification.</title>
        <authorList>
            <person name="Goeker M."/>
        </authorList>
    </citation>
    <scope>NUCLEOTIDE SEQUENCE [LARGE SCALE GENOMIC DNA]</scope>
    <source>
        <strain evidence="8 9">DSM 11590</strain>
    </source>
</reference>
<evidence type="ECO:0000313" key="8">
    <source>
        <dbReference type="EMBL" id="MBB6210894.1"/>
    </source>
</evidence>
<name>A0A7W9ZIQ9_NOVIT</name>
<evidence type="ECO:0000256" key="4">
    <source>
        <dbReference type="ARBA" id="ARBA00022692"/>
    </source>
</evidence>
<dbReference type="Proteomes" id="UP000544872">
    <property type="component" value="Unassembled WGS sequence"/>
</dbReference>
<keyword evidence="9" id="KW-1185">Reference proteome</keyword>
<dbReference type="RefSeq" id="WP_221443482.1">
    <property type="nucleotide sequence ID" value="NZ_JACIIX010000008.1"/>
</dbReference>
<protein>
    <submittedName>
        <fullName evidence="8">Putative oxidoreductase</fullName>
    </submittedName>
</protein>
<evidence type="ECO:0000256" key="3">
    <source>
        <dbReference type="ARBA" id="ARBA00022475"/>
    </source>
</evidence>
<dbReference type="PANTHER" id="PTHR33452:SF1">
    <property type="entry name" value="INNER MEMBRANE PROTEIN YPHA-RELATED"/>
    <property type="match status" value="1"/>
</dbReference>
<comment type="subcellular location">
    <subcellularLocation>
        <location evidence="1">Cell membrane</location>
        <topology evidence="1">Multi-pass membrane protein</topology>
    </subcellularLocation>
</comment>
<dbReference type="GO" id="GO:0005886">
    <property type="term" value="C:plasma membrane"/>
    <property type="evidence" value="ECO:0007669"/>
    <property type="project" value="UniProtKB-SubCell"/>
</dbReference>
<evidence type="ECO:0000256" key="5">
    <source>
        <dbReference type="ARBA" id="ARBA00022989"/>
    </source>
</evidence>
<sequence length="143" mass="15511">MAVSIRTSDRILSRLPEGLLVLLARLGMAGVFWRSGQTKVDGWTVTDATVFLFAEEYRLPLLPPELAAWLAAGAEHLFPVLLVLGLGSRYAALALAAMTLVIQIFVYPGLWPDHLTWLAALLLIVARGGGPLSLDALLASRHR</sequence>
<dbReference type="InterPro" id="IPR051907">
    <property type="entry name" value="DoxX-like_oxidoreductase"/>
</dbReference>
<comment type="caution">
    <text evidence="8">The sequence shown here is derived from an EMBL/GenBank/DDBJ whole genome shotgun (WGS) entry which is preliminary data.</text>
</comment>
<keyword evidence="3" id="KW-1003">Cell membrane</keyword>
<keyword evidence="4 7" id="KW-0812">Transmembrane</keyword>
<dbReference type="EMBL" id="JACIIX010000008">
    <property type="protein sequence ID" value="MBB6210894.1"/>
    <property type="molecule type" value="Genomic_DNA"/>
</dbReference>
<dbReference type="InterPro" id="IPR032808">
    <property type="entry name" value="DoxX"/>
</dbReference>
<dbReference type="PANTHER" id="PTHR33452">
    <property type="entry name" value="OXIDOREDUCTASE CATD-RELATED"/>
    <property type="match status" value="1"/>
</dbReference>
<accession>A0A7W9ZIQ9</accession>
<keyword evidence="5 7" id="KW-1133">Transmembrane helix</keyword>
<evidence type="ECO:0000256" key="7">
    <source>
        <dbReference type="SAM" id="Phobius"/>
    </source>
</evidence>
<keyword evidence="6 7" id="KW-0472">Membrane</keyword>
<dbReference type="AlphaFoldDB" id="A0A7W9ZIQ9"/>
<evidence type="ECO:0000256" key="1">
    <source>
        <dbReference type="ARBA" id="ARBA00004651"/>
    </source>
</evidence>
<organism evidence="8 9">
    <name type="scientific">Novispirillum itersonii</name>
    <name type="common">Aquaspirillum itersonii</name>
    <dbReference type="NCBI Taxonomy" id="189"/>
    <lineage>
        <taxon>Bacteria</taxon>
        <taxon>Pseudomonadati</taxon>
        <taxon>Pseudomonadota</taxon>
        <taxon>Alphaproteobacteria</taxon>
        <taxon>Rhodospirillales</taxon>
        <taxon>Novispirillaceae</taxon>
        <taxon>Novispirillum</taxon>
    </lineage>
</organism>
<comment type="similarity">
    <text evidence="2">Belongs to the DoxX family.</text>
</comment>
<feature type="transmembrane region" description="Helical" evidence="7">
    <location>
        <begin position="91"/>
        <end position="111"/>
    </location>
</feature>
<evidence type="ECO:0000313" key="9">
    <source>
        <dbReference type="Proteomes" id="UP000544872"/>
    </source>
</evidence>
<proteinExistence type="inferred from homology"/>
<evidence type="ECO:0000256" key="6">
    <source>
        <dbReference type="ARBA" id="ARBA00023136"/>
    </source>
</evidence>